<keyword evidence="7" id="KW-1185">Reference proteome</keyword>
<dbReference type="OrthoDB" id="2122304at2759"/>
<reference evidence="5" key="1">
    <citation type="submission" date="2021-02" db="EMBL/GenBank/DDBJ databases">
        <authorList>
            <person name="Dougan E. K."/>
            <person name="Rhodes N."/>
            <person name="Thang M."/>
            <person name="Chan C."/>
        </authorList>
    </citation>
    <scope>NUCLEOTIDE SEQUENCE</scope>
</reference>
<evidence type="ECO:0000256" key="2">
    <source>
        <dbReference type="ARBA" id="ARBA00022692"/>
    </source>
</evidence>
<dbReference type="InterPro" id="IPR001129">
    <property type="entry name" value="Membr-assoc_MAPEG"/>
</dbReference>
<dbReference type="PANTHER" id="PTHR35371">
    <property type="entry name" value="INNER MEMBRANE PROTEIN"/>
    <property type="match status" value="1"/>
</dbReference>
<gene>
    <name evidence="5" type="ORF">PGLA1383_LOCUS26784</name>
    <name evidence="6" type="ORF">PGLA2088_LOCUS40418</name>
</gene>
<evidence type="ECO:0000256" key="1">
    <source>
        <dbReference type="ARBA" id="ARBA00004370"/>
    </source>
</evidence>
<dbReference type="EMBL" id="CAJNNW010033469">
    <property type="protein sequence ID" value="CAE8719057.1"/>
    <property type="molecule type" value="Genomic_DNA"/>
</dbReference>
<dbReference type="SUPFAM" id="SSF161084">
    <property type="entry name" value="MAPEG domain-like"/>
    <property type="match status" value="1"/>
</dbReference>
<protein>
    <submittedName>
        <fullName evidence="5">Uncharacterized protein</fullName>
    </submittedName>
</protein>
<keyword evidence="4" id="KW-0472">Membrane</keyword>
<dbReference type="PANTHER" id="PTHR35371:SF1">
    <property type="entry name" value="BLR7753 PROTEIN"/>
    <property type="match status" value="1"/>
</dbReference>
<proteinExistence type="predicted"/>
<dbReference type="Gene3D" id="1.20.120.550">
    <property type="entry name" value="Membrane associated eicosanoid/glutathione metabolism-like domain"/>
    <property type="match status" value="1"/>
</dbReference>
<comment type="subcellular location">
    <subcellularLocation>
        <location evidence="1">Membrane</location>
    </subcellularLocation>
</comment>
<dbReference type="Proteomes" id="UP000626109">
    <property type="component" value="Unassembled WGS sequence"/>
</dbReference>
<keyword evidence="3" id="KW-1133">Transmembrane helix</keyword>
<evidence type="ECO:0000313" key="6">
    <source>
        <dbReference type="EMBL" id="CAE8719057.1"/>
    </source>
</evidence>
<dbReference type="Pfam" id="PF01124">
    <property type="entry name" value="MAPEG"/>
    <property type="match status" value="1"/>
</dbReference>
<dbReference type="GO" id="GO:0016020">
    <property type="term" value="C:membrane"/>
    <property type="evidence" value="ECO:0007669"/>
    <property type="project" value="UniProtKB-SubCell"/>
</dbReference>
<evidence type="ECO:0000313" key="5">
    <source>
        <dbReference type="EMBL" id="CAE8608961.1"/>
    </source>
</evidence>
<organism evidence="5 7">
    <name type="scientific">Polarella glacialis</name>
    <name type="common">Dinoflagellate</name>
    <dbReference type="NCBI Taxonomy" id="89957"/>
    <lineage>
        <taxon>Eukaryota</taxon>
        <taxon>Sar</taxon>
        <taxon>Alveolata</taxon>
        <taxon>Dinophyceae</taxon>
        <taxon>Suessiales</taxon>
        <taxon>Suessiaceae</taxon>
        <taxon>Polarella</taxon>
    </lineage>
</organism>
<evidence type="ECO:0000313" key="7">
    <source>
        <dbReference type="Proteomes" id="UP000654075"/>
    </source>
</evidence>
<name>A0A813FEL3_POLGL</name>
<evidence type="ECO:0000256" key="3">
    <source>
        <dbReference type="ARBA" id="ARBA00022989"/>
    </source>
</evidence>
<dbReference type="InterPro" id="IPR023352">
    <property type="entry name" value="MAPEG-like_dom_sf"/>
</dbReference>
<accession>A0A813FEL3</accession>
<dbReference type="EMBL" id="CAJNNV010024219">
    <property type="protein sequence ID" value="CAE8608961.1"/>
    <property type="molecule type" value="Genomic_DNA"/>
</dbReference>
<sequence>MSVFPPIMALVGAGLPEGVLALLPYVSPLKALLGSVILFNTPHMVKLYWTSKATGGPGGINNNNPRAQYEELKSDRGYGDDISRAQAAHSNGLESFPVFGVGVVACLAVGADNTLAGKLACAHLISRVGYNILYMGVSTNFAGGVARSTCWFVSLLTSCQLIMLAATKSDQ</sequence>
<comment type="caution">
    <text evidence="5">The sequence shown here is derived from an EMBL/GenBank/DDBJ whole genome shotgun (WGS) entry which is preliminary data.</text>
</comment>
<evidence type="ECO:0000256" key="4">
    <source>
        <dbReference type="ARBA" id="ARBA00023136"/>
    </source>
</evidence>
<keyword evidence="2" id="KW-0812">Transmembrane</keyword>
<dbReference type="Proteomes" id="UP000654075">
    <property type="component" value="Unassembled WGS sequence"/>
</dbReference>
<dbReference type="AlphaFoldDB" id="A0A813FEL3"/>